<feature type="compositionally biased region" description="Polar residues" evidence="1">
    <location>
        <begin position="31"/>
        <end position="50"/>
    </location>
</feature>
<gene>
    <name evidence="2" type="ORF">F8A88_12905</name>
</gene>
<dbReference type="RefSeq" id="WP_151151588.1">
    <property type="nucleotide sequence ID" value="NZ_WAIE01000006.1"/>
</dbReference>
<dbReference type="EMBL" id="WAIE01000006">
    <property type="protein sequence ID" value="KAB1440844.1"/>
    <property type="molecule type" value="Genomic_DNA"/>
</dbReference>
<accession>A0A6N6N1S9</accession>
<evidence type="ECO:0000313" key="2">
    <source>
        <dbReference type="EMBL" id="KAB1440844.1"/>
    </source>
</evidence>
<proteinExistence type="predicted"/>
<sequence length="233" mass="24654">MGLEFLLSSGPVVAQPVQGVQPGAGQGSASPQGTRPAQQPGSPQSANAQNIPPRAAPAQSSSHTPTNTARNAAPGELRQPPAPNSAPLPAPWDRFASMASSGSPRVLLTYPELGFDLTGQADKARGQLMRTLLSYLKWPKGTAAFWPCALPEDGVLQPQYDMFWRGVHHFGCQHVVCFGMQAMRTVVPDFPQGTTTVLLEPCALHLAPSVADLSGKLPHELLLSLGDIAQLRV</sequence>
<keyword evidence="3" id="KW-1185">Reference proteome</keyword>
<name>A0A6N6N1S9_9BACT</name>
<reference evidence="2 3" key="1">
    <citation type="journal article" date="2017" name="Int. J. Syst. Evol. Microbiol.">
        <title>Desulfovibrio senegalensis sp. nov., a mesophilic sulfate reducer isolated from marine sediment.</title>
        <authorList>
            <person name="Thioye A."/>
            <person name="Gam Z.B.A."/>
            <person name="Mbengue M."/>
            <person name="Cayol J.L."/>
            <person name="Joseph-Bartoli M."/>
            <person name="Toure-Kane C."/>
            <person name="Labat M."/>
        </authorList>
    </citation>
    <scope>NUCLEOTIDE SEQUENCE [LARGE SCALE GENOMIC DNA]</scope>
    <source>
        <strain evidence="2 3">DSM 101509</strain>
    </source>
</reference>
<comment type="caution">
    <text evidence="2">The sequence shown here is derived from an EMBL/GenBank/DDBJ whole genome shotgun (WGS) entry which is preliminary data.</text>
</comment>
<dbReference type="Proteomes" id="UP000438699">
    <property type="component" value="Unassembled WGS sequence"/>
</dbReference>
<evidence type="ECO:0000256" key="1">
    <source>
        <dbReference type="SAM" id="MobiDB-lite"/>
    </source>
</evidence>
<feature type="compositionally biased region" description="Low complexity" evidence="1">
    <location>
        <begin position="15"/>
        <end position="30"/>
    </location>
</feature>
<dbReference type="OrthoDB" id="5460870at2"/>
<evidence type="ECO:0000313" key="3">
    <source>
        <dbReference type="Proteomes" id="UP000438699"/>
    </source>
</evidence>
<feature type="compositionally biased region" description="Pro residues" evidence="1">
    <location>
        <begin position="80"/>
        <end position="90"/>
    </location>
</feature>
<dbReference type="AlphaFoldDB" id="A0A6N6N1S9"/>
<protein>
    <submittedName>
        <fullName evidence="2">Uncharacterized protein</fullName>
    </submittedName>
</protein>
<feature type="region of interest" description="Disordered" evidence="1">
    <location>
        <begin position="15"/>
        <end position="95"/>
    </location>
</feature>
<feature type="compositionally biased region" description="Polar residues" evidence="1">
    <location>
        <begin position="58"/>
        <end position="70"/>
    </location>
</feature>
<organism evidence="2 3">
    <name type="scientific">Pseudodesulfovibrio senegalensis</name>
    <dbReference type="NCBI Taxonomy" id="1721087"/>
    <lineage>
        <taxon>Bacteria</taxon>
        <taxon>Pseudomonadati</taxon>
        <taxon>Thermodesulfobacteriota</taxon>
        <taxon>Desulfovibrionia</taxon>
        <taxon>Desulfovibrionales</taxon>
        <taxon>Desulfovibrionaceae</taxon>
    </lineage>
</organism>